<sequence>SVKFKLTALSAFDGASRLECWALDSIPKIGRGAANYDIGNFSNAFIGILPPRTYANSTISHATVVQFSIFLSGLAHIRIPNSTLPASESEAWIRVGNIGFCLQQTHLTERRERAILPSFRGRMRR</sequence>
<dbReference type="OrthoDB" id="3223416at2759"/>
<keyword evidence="2" id="KW-1185">Reference proteome</keyword>
<accession>A0A6A6YN64</accession>
<protein>
    <submittedName>
        <fullName evidence="1 3">Uncharacterized protein</fullName>
    </submittedName>
</protein>
<evidence type="ECO:0000313" key="1">
    <source>
        <dbReference type="EMBL" id="KAF2810181.1"/>
    </source>
</evidence>
<evidence type="ECO:0000313" key="2">
    <source>
        <dbReference type="Proteomes" id="UP000504636"/>
    </source>
</evidence>
<reference evidence="1 3" key="1">
    <citation type="journal article" date="2020" name="Stud. Mycol.">
        <title>101 Dothideomycetes genomes: a test case for predicting lifestyles and emergence of pathogens.</title>
        <authorList>
            <person name="Haridas S."/>
            <person name="Albert R."/>
            <person name="Binder M."/>
            <person name="Bloem J."/>
            <person name="Labutti K."/>
            <person name="Salamov A."/>
            <person name="Andreopoulos B."/>
            <person name="Baker S."/>
            <person name="Barry K."/>
            <person name="Bills G."/>
            <person name="Bluhm B."/>
            <person name="Cannon C."/>
            <person name="Castanera R."/>
            <person name="Culley D."/>
            <person name="Daum C."/>
            <person name="Ezra D."/>
            <person name="Gonzalez J."/>
            <person name="Henrissat B."/>
            <person name="Kuo A."/>
            <person name="Liang C."/>
            <person name="Lipzen A."/>
            <person name="Lutzoni F."/>
            <person name="Magnuson J."/>
            <person name="Mondo S."/>
            <person name="Nolan M."/>
            <person name="Ohm R."/>
            <person name="Pangilinan J."/>
            <person name="Park H.-J."/>
            <person name="Ramirez L."/>
            <person name="Alfaro M."/>
            <person name="Sun H."/>
            <person name="Tritt A."/>
            <person name="Yoshinaga Y."/>
            <person name="Zwiers L.-H."/>
            <person name="Turgeon B."/>
            <person name="Goodwin S."/>
            <person name="Spatafora J."/>
            <person name="Crous P."/>
            <person name="Grigoriev I."/>
        </authorList>
    </citation>
    <scope>NUCLEOTIDE SEQUENCE</scope>
    <source>
        <strain evidence="1 3">CBS 304.34</strain>
    </source>
</reference>
<dbReference type="GeneID" id="54468246"/>
<reference evidence="3" key="2">
    <citation type="submission" date="2020-04" db="EMBL/GenBank/DDBJ databases">
        <authorList>
            <consortium name="NCBI Genome Project"/>
        </authorList>
    </citation>
    <scope>NUCLEOTIDE SEQUENCE</scope>
    <source>
        <strain evidence="3">CBS 304.34</strain>
    </source>
</reference>
<evidence type="ECO:0000313" key="3">
    <source>
        <dbReference type="RefSeq" id="XP_033577145.1"/>
    </source>
</evidence>
<gene>
    <name evidence="1 3" type="ORF">BDZ99DRAFT_562962</name>
</gene>
<reference evidence="3" key="3">
    <citation type="submission" date="2025-04" db="UniProtKB">
        <authorList>
            <consortium name="RefSeq"/>
        </authorList>
    </citation>
    <scope>IDENTIFICATION</scope>
    <source>
        <strain evidence="3">CBS 304.34</strain>
    </source>
</reference>
<feature type="non-terminal residue" evidence="1">
    <location>
        <position position="1"/>
    </location>
</feature>
<dbReference type="AlphaFoldDB" id="A0A6A6YN64"/>
<name>A0A6A6YN64_9PEZI</name>
<organism evidence="1">
    <name type="scientific">Mytilinidion resinicola</name>
    <dbReference type="NCBI Taxonomy" id="574789"/>
    <lineage>
        <taxon>Eukaryota</taxon>
        <taxon>Fungi</taxon>
        <taxon>Dikarya</taxon>
        <taxon>Ascomycota</taxon>
        <taxon>Pezizomycotina</taxon>
        <taxon>Dothideomycetes</taxon>
        <taxon>Pleosporomycetidae</taxon>
        <taxon>Mytilinidiales</taxon>
        <taxon>Mytilinidiaceae</taxon>
        <taxon>Mytilinidion</taxon>
    </lineage>
</organism>
<dbReference type="Proteomes" id="UP000504636">
    <property type="component" value="Unplaced"/>
</dbReference>
<proteinExistence type="predicted"/>
<dbReference type="EMBL" id="MU003700">
    <property type="protein sequence ID" value="KAF2810181.1"/>
    <property type="molecule type" value="Genomic_DNA"/>
</dbReference>
<dbReference type="RefSeq" id="XP_033577145.1">
    <property type="nucleotide sequence ID" value="XM_033727353.1"/>
</dbReference>